<accession>A0A0F9BE99</accession>
<reference evidence="1" key="1">
    <citation type="journal article" date="2015" name="Nature">
        <title>Complex archaea that bridge the gap between prokaryotes and eukaryotes.</title>
        <authorList>
            <person name="Spang A."/>
            <person name="Saw J.H."/>
            <person name="Jorgensen S.L."/>
            <person name="Zaremba-Niedzwiedzka K."/>
            <person name="Martijn J."/>
            <person name="Lind A.E."/>
            <person name="van Eijk R."/>
            <person name="Schleper C."/>
            <person name="Guy L."/>
            <person name="Ettema T.J."/>
        </authorList>
    </citation>
    <scope>NUCLEOTIDE SEQUENCE</scope>
</reference>
<protein>
    <submittedName>
        <fullName evidence="1">Uncharacterized protein</fullName>
    </submittedName>
</protein>
<evidence type="ECO:0000313" key="1">
    <source>
        <dbReference type="EMBL" id="KKK88939.1"/>
    </source>
</evidence>
<name>A0A0F9BE99_9ZZZZ</name>
<dbReference type="EMBL" id="LAZR01049737">
    <property type="protein sequence ID" value="KKK88939.1"/>
    <property type="molecule type" value="Genomic_DNA"/>
</dbReference>
<organism evidence="1">
    <name type="scientific">marine sediment metagenome</name>
    <dbReference type="NCBI Taxonomy" id="412755"/>
    <lineage>
        <taxon>unclassified sequences</taxon>
        <taxon>metagenomes</taxon>
        <taxon>ecological metagenomes</taxon>
    </lineage>
</organism>
<sequence length="105" mass="12498">MNDLLKVLDMSEKEQRKWLLVHYFKQRMPHESTADLAFRLRDEVIAEDDKSEIDCSWCEASYEVYLYVIGEENEMEAKEGLDTWFSMRAKPIHWIIAALIAKEQK</sequence>
<comment type="caution">
    <text evidence="1">The sequence shown here is derived from an EMBL/GenBank/DDBJ whole genome shotgun (WGS) entry which is preliminary data.</text>
</comment>
<proteinExistence type="predicted"/>
<dbReference type="AlphaFoldDB" id="A0A0F9BE99"/>
<gene>
    <name evidence="1" type="ORF">LCGC14_2738100</name>
</gene>